<reference evidence="8" key="1">
    <citation type="submission" date="2022-06" db="EMBL/GenBank/DDBJ databases">
        <title>Rothia sp. isolated from sandalwood seedling.</title>
        <authorList>
            <person name="Tuikhar N."/>
            <person name="Kirdat K."/>
            <person name="Thorat V."/>
            <person name="Swetha P."/>
            <person name="Padma S."/>
            <person name="Sundararaj R."/>
            <person name="Yadav A."/>
        </authorList>
    </citation>
    <scope>NUCLEOTIDE SEQUENCE</scope>
    <source>
        <strain evidence="8">AR01</strain>
    </source>
</reference>
<accession>A0A9X2KHL8</accession>
<feature type="region of interest" description="Disordered" evidence="5">
    <location>
        <begin position="1"/>
        <end position="36"/>
    </location>
</feature>
<dbReference type="Proteomes" id="UP001139502">
    <property type="component" value="Unassembled WGS sequence"/>
</dbReference>
<dbReference type="InterPro" id="IPR036259">
    <property type="entry name" value="MFS_trans_sf"/>
</dbReference>
<dbReference type="RefSeq" id="WP_254165447.1">
    <property type="nucleotide sequence ID" value="NZ_JANAFB010000007.1"/>
</dbReference>
<evidence type="ECO:0000256" key="1">
    <source>
        <dbReference type="ARBA" id="ARBA00004651"/>
    </source>
</evidence>
<feature type="transmembrane region" description="Helical" evidence="6">
    <location>
        <begin position="337"/>
        <end position="357"/>
    </location>
</feature>
<dbReference type="Gene3D" id="1.20.1720.10">
    <property type="entry name" value="Multidrug resistance protein D"/>
    <property type="match status" value="1"/>
</dbReference>
<evidence type="ECO:0000256" key="3">
    <source>
        <dbReference type="ARBA" id="ARBA00022989"/>
    </source>
</evidence>
<evidence type="ECO:0000256" key="4">
    <source>
        <dbReference type="ARBA" id="ARBA00023136"/>
    </source>
</evidence>
<evidence type="ECO:0000259" key="7">
    <source>
        <dbReference type="PROSITE" id="PS50850"/>
    </source>
</evidence>
<feature type="transmembrane region" description="Helical" evidence="6">
    <location>
        <begin position="369"/>
        <end position="389"/>
    </location>
</feature>
<dbReference type="InterPro" id="IPR011701">
    <property type="entry name" value="MFS"/>
</dbReference>
<feature type="transmembrane region" description="Helical" evidence="6">
    <location>
        <begin position="433"/>
        <end position="455"/>
    </location>
</feature>
<dbReference type="EMBL" id="JANAFB010000007">
    <property type="protein sequence ID" value="MCP3425318.1"/>
    <property type="molecule type" value="Genomic_DNA"/>
</dbReference>
<feature type="transmembrane region" description="Helical" evidence="6">
    <location>
        <begin position="198"/>
        <end position="219"/>
    </location>
</feature>
<dbReference type="SUPFAM" id="SSF103473">
    <property type="entry name" value="MFS general substrate transporter"/>
    <property type="match status" value="1"/>
</dbReference>
<dbReference type="AlphaFoldDB" id="A0A9X2KHL8"/>
<feature type="domain" description="Major facilitator superfamily (MFS) profile" evidence="7">
    <location>
        <begin position="44"/>
        <end position="493"/>
    </location>
</feature>
<keyword evidence="3 6" id="KW-1133">Transmembrane helix</keyword>
<feature type="transmembrane region" description="Helical" evidence="6">
    <location>
        <begin position="467"/>
        <end position="488"/>
    </location>
</feature>
<dbReference type="CDD" id="cd17504">
    <property type="entry name" value="MFS_MMR_MDR_like"/>
    <property type="match status" value="1"/>
</dbReference>
<feature type="transmembrane region" description="Helical" evidence="6">
    <location>
        <begin position="300"/>
        <end position="325"/>
    </location>
</feature>
<evidence type="ECO:0000256" key="5">
    <source>
        <dbReference type="SAM" id="MobiDB-lite"/>
    </source>
</evidence>
<evidence type="ECO:0000313" key="9">
    <source>
        <dbReference type="Proteomes" id="UP001139502"/>
    </source>
</evidence>
<organism evidence="8 9">
    <name type="scientific">Rothia santali</name>
    <dbReference type="NCBI Taxonomy" id="2949643"/>
    <lineage>
        <taxon>Bacteria</taxon>
        <taxon>Bacillati</taxon>
        <taxon>Actinomycetota</taxon>
        <taxon>Actinomycetes</taxon>
        <taxon>Micrococcales</taxon>
        <taxon>Micrococcaceae</taxon>
        <taxon>Rothia</taxon>
    </lineage>
</organism>
<feature type="transmembrane region" description="Helical" evidence="6">
    <location>
        <begin position="167"/>
        <end position="192"/>
    </location>
</feature>
<dbReference type="Gene3D" id="1.20.1250.20">
    <property type="entry name" value="MFS general substrate transporter like domains"/>
    <property type="match status" value="1"/>
</dbReference>
<dbReference type="Pfam" id="PF07690">
    <property type="entry name" value="MFS_1"/>
    <property type="match status" value="1"/>
</dbReference>
<dbReference type="GO" id="GO:0022857">
    <property type="term" value="F:transmembrane transporter activity"/>
    <property type="evidence" value="ECO:0007669"/>
    <property type="project" value="InterPro"/>
</dbReference>
<evidence type="ECO:0000256" key="6">
    <source>
        <dbReference type="SAM" id="Phobius"/>
    </source>
</evidence>
<dbReference type="PANTHER" id="PTHR42718:SF35">
    <property type="entry name" value="BLL0718 PROTEIN"/>
    <property type="match status" value="1"/>
</dbReference>
<comment type="caution">
    <text evidence="8">The sequence shown here is derived from an EMBL/GenBank/DDBJ whole genome shotgun (WGS) entry which is preliminary data.</text>
</comment>
<sequence>MTDSQTPRAGGAAEPSRTTRPTRSAGSASPAASAGPSKGTVAALTAALLAACVAFQLNASMLSPALVTMARQLNTDESTIGLSQTLFFTLAALFSLFLPRLSDIYGRRRVLMGMMATMLVGSVVAALAVNVGMLFAGRIIQGVTGPVVPICLLMLRHEISDPRRYGAAMGLITAVNGGIAGVDALLGGWLATHFGFRSLFWVIAGVTVVALAMLAKWGVESRPSRGTRMDWFGVIPLVVSVASILTAFNEAGKLAEASWPVVIGGVVVAFAAFGVFLAVESRIREPLIQPRLLARRATWALLLTTLLTMTGVFAAVNGLVMSLAQNPDAGFGLEADFASLIFLTPYALVGWIVGPFSGRLAPVLGYRRMLQIGLVGTIVASGLMGLVGVRSLPVLIAVTVLIGITYAGMGNIMLNGLGIVLSPASNPGFLPGLNAGAFNLGSGLSFALLPGLQVALTASTGSALTGYSGGILLGTVLTILAFGVSFLIPRPTQAEVNAASA</sequence>
<feature type="transmembrane region" description="Helical" evidence="6">
    <location>
        <begin position="395"/>
        <end position="421"/>
    </location>
</feature>
<gene>
    <name evidence="8" type="ORF">NBM05_04590</name>
</gene>
<feature type="transmembrane region" description="Helical" evidence="6">
    <location>
        <begin position="41"/>
        <end position="59"/>
    </location>
</feature>
<evidence type="ECO:0000256" key="2">
    <source>
        <dbReference type="ARBA" id="ARBA00022692"/>
    </source>
</evidence>
<feature type="transmembrane region" description="Helical" evidence="6">
    <location>
        <begin position="257"/>
        <end position="279"/>
    </location>
</feature>
<dbReference type="PANTHER" id="PTHR42718">
    <property type="entry name" value="MAJOR FACILITATOR SUPERFAMILY MULTIDRUG TRANSPORTER MFSC"/>
    <property type="match status" value="1"/>
</dbReference>
<comment type="subcellular location">
    <subcellularLocation>
        <location evidence="1">Cell membrane</location>
        <topology evidence="1">Multi-pass membrane protein</topology>
    </subcellularLocation>
</comment>
<dbReference type="GO" id="GO:0005886">
    <property type="term" value="C:plasma membrane"/>
    <property type="evidence" value="ECO:0007669"/>
    <property type="project" value="UniProtKB-SubCell"/>
</dbReference>
<keyword evidence="4 6" id="KW-0472">Membrane</keyword>
<proteinExistence type="predicted"/>
<keyword evidence="9" id="KW-1185">Reference proteome</keyword>
<feature type="transmembrane region" description="Helical" evidence="6">
    <location>
        <begin position="110"/>
        <end position="129"/>
    </location>
</feature>
<keyword evidence="2 6" id="KW-0812">Transmembrane</keyword>
<name>A0A9X2KHL8_9MICC</name>
<dbReference type="InterPro" id="IPR020846">
    <property type="entry name" value="MFS_dom"/>
</dbReference>
<protein>
    <submittedName>
        <fullName evidence="8">MFS transporter</fullName>
    </submittedName>
</protein>
<feature type="transmembrane region" description="Helical" evidence="6">
    <location>
        <begin position="231"/>
        <end position="251"/>
    </location>
</feature>
<dbReference type="PROSITE" id="PS50850">
    <property type="entry name" value="MFS"/>
    <property type="match status" value="1"/>
</dbReference>
<evidence type="ECO:0000313" key="8">
    <source>
        <dbReference type="EMBL" id="MCP3425318.1"/>
    </source>
</evidence>
<feature type="transmembrane region" description="Helical" evidence="6">
    <location>
        <begin position="135"/>
        <end position="155"/>
    </location>
</feature>
<feature type="compositionally biased region" description="Low complexity" evidence="5">
    <location>
        <begin position="24"/>
        <end position="36"/>
    </location>
</feature>
<feature type="transmembrane region" description="Helical" evidence="6">
    <location>
        <begin position="79"/>
        <end position="98"/>
    </location>
</feature>